<dbReference type="EMBL" id="BARU01032077">
    <property type="protein sequence ID" value="GAH66917.1"/>
    <property type="molecule type" value="Genomic_DNA"/>
</dbReference>
<accession>X1HBZ7</accession>
<organism evidence="1">
    <name type="scientific">marine sediment metagenome</name>
    <dbReference type="NCBI Taxonomy" id="412755"/>
    <lineage>
        <taxon>unclassified sequences</taxon>
        <taxon>metagenomes</taxon>
        <taxon>ecological metagenomes</taxon>
    </lineage>
</organism>
<feature type="non-terminal residue" evidence="1">
    <location>
        <position position="74"/>
    </location>
</feature>
<evidence type="ECO:0000313" key="1">
    <source>
        <dbReference type="EMBL" id="GAH66917.1"/>
    </source>
</evidence>
<sequence length="74" mass="8653">MKTVKYKGKQYPLECAKCHKELTELEWLKCKIDDKSYCEGHFPLPTFTCMECGTKLILKFRIESNSDVAICKRC</sequence>
<dbReference type="AlphaFoldDB" id="X1HBZ7"/>
<gene>
    <name evidence="1" type="ORF">S03H2_50632</name>
</gene>
<protein>
    <submittedName>
        <fullName evidence="1">Uncharacterized protein</fullName>
    </submittedName>
</protein>
<proteinExistence type="predicted"/>
<reference evidence="1" key="1">
    <citation type="journal article" date="2014" name="Front. Microbiol.">
        <title>High frequency of phylogenetically diverse reductive dehalogenase-homologous genes in deep subseafloor sedimentary metagenomes.</title>
        <authorList>
            <person name="Kawai M."/>
            <person name="Futagami T."/>
            <person name="Toyoda A."/>
            <person name="Takaki Y."/>
            <person name="Nishi S."/>
            <person name="Hori S."/>
            <person name="Arai W."/>
            <person name="Tsubouchi T."/>
            <person name="Morono Y."/>
            <person name="Uchiyama I."/>
            <person name="Ito T."/>
            <person name="Fujiyama A."/>
            <person name="Inagaki F."/>
            <person name="Takami H."/>
        </authorList>
    </citation>
    <scope>NUCLEOTIDE SEQUENCE</scope>
    <source>
        <strain evidence="1">Expedition CK06-06</strain>
    </source>
</reference>
<comment type="caution">
    <text evidence="1">The sequence shown here is derived from an EMBL/GenBank/DDBJ whole genome shotgun (WGS) entry which is preliminary data.</text>
</comment>
<name>X1HBZ7_9ZZZZ</name>